<feature type="compositionally biased region" description="Acidic residues" evidence="1">
    <location>
        <begin position="95"/>
        <end position="114"/>
    </location>
</feature>
<proteinExistence type="predicted"/>
<dbReference type="Proteomes" id="UP001460270">
    <property type="component" value="Unassembled WGS sequence"/>
</dbReference>
<evidence type="ECO:0000256" key="1">
    <source>
        <dbReference type="SAM" id="MobiDB-lite"/>
    </source>
</evidence>
<keyword evidence="3" id="KW-1185">Reference proteome</keyword>
<protein>
    <submittedName>
        <fullName evidence="2">Uncharacterized protein</fullName>
    </submittedName>
</protein>
<evidence type="ECO:0000313" key="3">
    <source>
        <dbReference type="Proteomes" id="UP001460270"/>
    </source>
</evidence>
<dbReference type="AlphaFoldDB" id="A0AAW0NR46"/>
<organism evidence="2 3">
    <name type="scientific">Mugilogobius chulae</name>
    <name type="common">yellowstripe goby</name>
    <dbReference type="NCBI Taxonomy" id="88201"/>
    <lineage>
        <taxon>Eukaryota</taxon>
        <taxon>Metazoa</taxon>
        <taxon>Chordata</taxon>
        <taxon>Craniata</taxon>
        <taxon>Vertebrata</taxon>
        <taxon>Euteleostomi</taxon>
        <taxon>Actinopterygii</taxon>
        <taxon>Neopterygii</taxon>
        <taxon>Teleostei</taxon>
        <taxon>Neoteleostei</taxon>
        <taxon>Acanthomorphata</taxon>
        <taxon>Gobiaria</taxon>
        <taxon>Gobiiformes</taxon>
        <taxon>Gobioidei</taxon>
        <taxon>Gobiidae</taxon>
        <taxon>Gobionellinae</taxon>
        <taxon>Mugilogobius</taxon>
    </lineage>
</organism>
<dbReference type="EMBL" id="JBBPFD010000014">
    <property type="protein sequence ID" value="KAK7899262.1"/>
    <property type="molecule type" value="Genomic_DNA"/>
</dbReference>
<reference evidence="3" key="1">
    <citation type="submission" date="2024-04" db="EMBL/GenBank/DDBJ databases">
        <title>Salinicola lusitanus LLJ914,a marine bacterium isolated from the Okinawa Trough.</title>
        <authorList>
            <person name="Li J."/>
        </authorList>
    </citation>
    <scope>NUCLEOTIDE SEQUENCE [LARGE SCALE GENOMIC DNA]</scope>
</reference>
<evidence type="ECO:0000313" key="2">
    <source>
        <dbReference type="EMBL" id="KAK7899262.1"/>
    </source>
</evidence>
<accession>A0AAW0NR46</accession>
<name>A0AAW0NR46_9GOBI</name>
<sequence>MSRLERLRSLVSQRINAAADDIGRILEGKVAEFEEEVRFFREENNSLQHKILQLASKSDVQIVVMDDEMAVPGDYLVASSQVASAPVVLAQIDSAQDDPEEDSDSSASASEEEEAKTPQKSEEEEVKTPQKSEEEEVKTPPKLTRGGRQSDAKDSETAGTSSASDTENDKPKTRKKRSGSPSAVQRAKRSKN</sequence>
<feature type="region of interest" description="Disordered" evidence="1">
    <location>
        <begin position="90"/>
        <end position="192"/>
    </location>
</feature>
<feature type="compositionally biased region" description="Basic and acidic residues" evidence="1">
    <location>
        <begin position="115"/>
        <end position="132"/>
    </location>
</feature>
<gene>
    <name evidence="2" type="ORF">WMY93_020115</name>
</gene>
<comment type="caution">
    <text evidence="2">The sequence shown here is derived from an EMBL/GenBank/DDBJ whole genome shotgun (WGS) entry which is preliminary data.</text>
</comment>